<name>A0ABZ3FIY1_9ACTN</name>
<dbReference type="EMBL" id="CP154795">
    <property type="protein sequence ID" value="XAN05969.1"/>
    <property type="molecule type" value="Genomic_DNA"/>
</dbReference>
<feature type="chain" id="PRO_5046489230" evidence="3">
    <location>
        <begin position="32"/>
        <end position="240"/>
    </location>
</feature>
<dbReference type="InterPro" id="IPR012533">
    <property type="entry name" value="YcnI-copper_dom"/>
</dbReference>
<keyword evidence="6" id="KW-1185">Reference proteome</keyword>
<dbReference type="CDD" id="cd08545">
    <property type="entry name" value="YcnI_like"/>
    <property type="match status" value="1"/>
</dbReference>
<dbReference type="InterPro" id="IPR038507">
    <property type="entry name" value="YcnI-like_sf"/>
</dbReference>
<feature type="domain" description="YncI copper-binding" evidence="4">
    <location>
        <begin position="32"/>
        <end position="178"/>
    </location>
</feature>
<dbReference type="Gene3D" id="2.60.40.2230">
    <property type="entry name" value="Uncharacterised protein YcnI-like PF07987, DUF1775"/>
    <property type="match status" value="1"/>
</dbReference>
<sequence length="240" mass="24148">MRSTHPRPVAFAAAAVGATALAVASALPAHAHVGASASGTAAGSYTVVTLSVPHGCSGSPTTKLAIKIPDGINAVTPTRTANWTVTKTMAKLPAPITDAHGNTISERVSEVVYTATTPLPDGYRDAFQLSMQLPAGAAGTTLYFPAIQTCEQGQADWVEIPAAGQAEHDLQHPAPSIGVTAAVSGSDEDHAAPTGHPTEAVAHSETATDSRGLSIAALVLGALGLLAGGLALFRGRRPVA</sequence>
<keyword evidence="2" id="KW-1133">Transmembrane helix</keyword>
<dbReference type="RefSeq" id="WP_425307404.1">
    <property type="nucleotide sequence ID" value="NZ_CP154795.1"/>
</dbReference>
<feature type="signal peptide" evidence="3">
    <location>
        <begin position="1"/>
        <end position="31"/>
    </location>
</feature>
<keyword evidence="3" id="KW-0732">Signal</keyword>
<gene>
    <name evidence="5" type="ORF">AADG42_01125</name>
</gene>
<dbReference type="Pfam" id="PF07987">
    <property type="entry name" value="DUF1775"/>
    <property type="match status" value="1"/>
</dbReference>
<evidence type="ECO:0000256" key="3">
    <source>
        <dbReference type="SAM" id="SignalP"/>
    </source>
</evidence>
<evidence type="ECO:0000256" key="2">
    <source>
        <dbReference type="SAM" id="Phobius"/>
    </source>
</evidence>
<accession>A0ABZ3FIY1</accession>
<organism evidence="5 6">
    <name type="scientific">Ammonicoccus fulvus</name>
    <dbReference type="NCBI Taxonomy" id="3138240"/>
    <lineage>
        <taxon>Bacteria</taxon>
        <taxon>Bacillati</taxon>
        <taxon>Actinomycetota</taxon>
        <taxon>Actinomycetes</taxon>
        <taxon>Propionibacteriales</taxon>
        <taxon>Propionibacteriaceae</taxon>
        <taxon>Ammonicoccus</taxon>
    </lineage>
</organism>
<feature type="region of interest" description="Disordered" evidence="1">
    <location>
        <begin position="179"/>
        <end position="206"/>
    </location>
</feature>
<reference evidence="5 6" key="1">
    <citation type="submission" date="2024-04" db="EMBL/GenBank/DDBJ databases">
        <title>Isolation of an actinomycete strain from pig manure.</title>
        <authorList>
            <person name="Gong T."/>
            <person name="Yu Z."/>
            <person name="An M."/>
            <person name="Wei C."/>
            <person name="Yang W."/>
            <person name="Liu L."/>
        </authorList>
    </citation>
    <scope>NUCLEOTIDE SEQUENCE [LARGE SCALE GENOMIC DNA]</scope>
    <source>
        <strain evidence="5 6">ZF39</strain>
    </source>
</reference>
<evidence type="ECO:0000256" key="1">
    <source>
        <dbReference type="SAM" id="MobiDB-lite"/>
    </source>
</evidence>
<proteinExistence type="predicted"/>
<keyword evidence="2" id="KW-0812">Transmembrane</keyword>
<protein>
    <submittedName>
        <fullName evidence="5">YcnI family protein</fullName>
    </submittedName>
</protein>
<evidence type="ECO:0000313" key="5">
    <source>
        <dbReference type="EMBL" id="XAN05969.1"/>
    </source>
</evidence>
<feature type="transmembrane region" description="Helical" evidence="2">
    <location>
        <begin position="213"/>
        <end position="233"/>
    </location>
</feature>
<keyword evidence="2" id="KW-0472">Membrane</keyword>
<dbReference type="Proteomes" id="UP001442841">
    <property type="component" value="Chromosome"/>
</dbReference>
<evidence type="ECO:0000313" key="6">
    <source>
        <dbReference type="Proteomes" id="UP001442841"/>
    </source>
</evidence>
<evidence type="ECO:0000259" key="4">
    <source>
        <dbReference type="Pfam" id="PF07987"/>
    </source>
</evidence>